<dbReference type="Proteomes" id="UP000281028">
    <property type="component" value="Unassembled WGS sequence"/>
</dbReference>
<dbReference type="RefSeq" id="WP_127041247.1">
    <property type="nucleotide sequence ID" value="NZ_JAABOK010000006.1"/>
</dbReference>
<evidence type="ECO:0000256" key="1">
    <source>
        <dbReference type="ARBA" id="ARBA00022737"/>
    </source>
</evidence>
<dbReference type="SUPFAM" id="SSF48452">
    <property type="entry name" value="TPR-like"/>
    <property type="match status" value="1"/>
</dbReference>
<comment type="caution">
    <text evidence="3">The sequence shown here is derived from an EMBL/GenBank/DDBJ whole genome shotgun (WGS) entry which is preliminary data.</text>
</comment>
<evidence type="ECO:0000256" key="2">
    <source>
        <dbReference type="ARBA" id="ARBA00022803"/>
    </source>
</evidence>
<dbReference type="PROSITE" id="PS50005">
    <property type="entry name" value="TPR"/>
    <property type="match status" value="2"/>
</dbReference>
<gene>
    <name evidence="3" type="ORF">ECE50_027875</name>
</gene>
<accession>A0A3S1D068</accession>
<dbReference type="Pfam" id="PF13432">
    <property type="entry name" value="TPR_16"/>
    <property type="match status" value="1"/>
</dbReference>
<evidence type="ECO:0000313" key="3">
    <source>
        <dbReference type="EMBL" id="NSL90673.1"/>
    </source>
</evidence>
<dbReference type="PANTHER" id="PTHR44858">
    <property type="entry name" value="TETRATRICOPEPTIDE REPEAT PROTEIN 6"/>
    <property type="match status" value="1"/>
</dbReference>
<dbReference type="InterPro" id="IPR019734">
    <property type="entry name" value="TPR_rpt"/>
</dbReference>
<dbReference type="AlphaFoldDB" id="A0A3S1D068"/>
<organism evidence="3 4">
    <name type="scientific">Chitinophaga solisilvae</name>
    <dbReference type="NCBI Taxonomy" id="1233460"/>
    <lineage>
        <taxon>Bacteria</taxon>
        <taxon>Pseudomonadati</taxon>
        <taxon>Bacteroidota</taxon>
        <taxon>Chitinophagia</taxon>
        <taxon>Chitinophagales</taxon>
        <taxon>Chitinophagaceae</taxon>
        <taxon>Chitinophaga</taxon>
    </lineage>
</organism>
<dbReference type="PANTHER" id="PTHR44858:SF1">
    <property type="entry name" value="UDP-N-ACETYLGLUCOSAMINE--PEPTIDE N-ACETYLGLUCOSAMINYLTRANSFERASE SPINDLY-RELATED"/>
    <property type="match status" value="1"/>
</dbReference>
<keyword evidence="2" id="KW-0802">TPR repeat</keyword>
<keyword evidence="4" id="KW-1185">Reference proteome</keyword>
<dbReference type="InterPro" id="IPR011990">
    <property type="entry name" value="TPR-like_helical_dom_sf"/>
</dbReference>
<dbReference type="EMBL" id="RIAR02000001">
    <property type="protein sequence ID" value="NSL90673.1"/>
    <property type="molecule type" value="Genomic_DNA"/>
</dbReference>
<reference evidence="3" key="1">
    <citation type="submission" date="2020-05" db="EMBL/GenBank/DDBJ databases">
        <title>Chitinophaga laudate sp. nov., isolated from a tropical peat swamp.</title>
        <authorList>
            <person name="Goh C.B.S."/>
            <person name="Lee M.S."/>
            <person name="Parimannan S."/>
            <person name="Pasbakhsh P."/>
            <person name="Yule C.M."/>
            <person name="Rajandas H."/>
            <person name="Loke S."/>
            <person name="Croft L."/>
            <person name="Tan J.B.L."/>
        </authorList>
    </citation>
    <scope>NUCLEOTIDE SEQUENCE</scope>
    <source>
        <strain evidence="3">Mgbs1</strain>
    </source>
</reference>
<protein>
    <submittedName>
        <fullName evidence="3">Uncharacterized protein</fullName>
    </submittedName>
</protein>
<dbReference type="OrthoDB" id="1446882at2"/>
<dbReference type="Gene3D" id="1.25.40.10">
    <property type="entry name" value="Tetratricopeptide repeat domain"/>
    <property type="match status" value="1"/>
</dbReference>
<proteinExistence type="predicted"/>
<keyword evidence="1" id="KW-0677">Repeat</keyword>
<dbReference type="InterPro" id="IPR050498">
    <property type="entry name" value="Ycf3"/>
</dbReference>
<sequence>MSMHEIESLVELSVYSLHESKDEELDRRSLFYNLYQLQQQFDTGFTHFRVMDILIQHRFVYTFPVTAHPAYAQHAAYFDALAAGGKFSFIYTDPEKEWDAATNPVAGYANYDHPSASYILYCDAGSPLWEALVAKGTLTGNDAVAPEVTDVFTLAYEVAETAAEQENKDLLNSWYQLLPYMVMQAEQEGTTINYKALESILELVVSKDAISGEGLPPADELPVGGELGKFCAWWYEPAKDKMKTTADEPAEEIDLDSIPFTQEVEKTATWYDAQVRRYLEEINQAIASMEDNGHDDAIQEAVGNKLAQGLEYAAKAVELAPNDPGILVNKGSLHLLQENYPAALASYDAALTLAPDNTFIHLNRAILFYHMENIPAAIASFERVLELEPGNEFAKQWISVLK</sequence>
<evidence type="ECO:0000313" key="4">
    <source>
        <dbReference type="Proteomes" id="UP000281028"/>
    </source>
</evidence>
<name>A0A3S1D068_9BACT</name>
<dbReference type="SMART" id="SM00028">
    <property type="entry name" value="TPR"/>
    <property type="match status" value="2"/>
</dbReference>